<organism evidence="1 2">
    <name type="scientific">Sulfobacillus acidophilus</name>
    <dbReference type="NCBI Taxonomy" id="53633"/>
    <lineage>
        <taxon>Bacteria</taxon>
        <taxon>Bacillati</taxon>
        <taxon>Bacillota</taxon>
        <taxon>Clostridia</taxon>
        <taxon>Eubacteriales</taxon>
        <taxon>Clostridiales Family XVII. Incertae Sedis</taxon>
        <taxon>Sulfobacillus</taxon>
    </lineage>
</organism>
<dbReference type="AlphaFoldDB" id="A0A2T2WIM5"/>
<dbReference type="Pfam" id="PF00300">
    <property type="entry name" value="His_Phos_1"/>
    <property type="match status" value="1"/>
</dbReference>
<evidence type="ECO:0000313" key="1">
    <source>
        <dbReference type="EMBL" id="PSR22092.1"/>
    </source>
</evidence>
<dbReference type="SMART" id="SM00855">
    <property type="entry name" value="PGAM"/>
    <property type="match status" value="1"/>
</dbReference>
<dbReference type="InterPro" id="IPR013078">
    <property type="entry name" value="His_Pase_superF_clade-1"/>
</dbReference>
<accession>A0A2T2WIM5</accession>
<gene>
    <name evidence="1" type="ORF">C7B45_08275</name>
</gene>
<dbReference type="EMBL" id="PXYV01000022">
    <property type="protein sequence ID" value="PSR22092.1"/>
    <property type="molecule type" value="Genomic_DNA"/>
</dbReference>
<protein>
    <submittedName>
        <fullName evidence="1">Histidine phosphatase family protein</fullName>
    </submittedName>
</protein>
<sequence length="198" mass="22816">MNNRAGKTLWVMRHGRPDVPLNPLLMTRAEFNDYLHRYDVAGLSQSEADRLTQAYQGYPVPDLVIASDLPRARETAELFGRGAPIIVDPLFREIPVKVPEDASTWFLTRRWPSEMWWSYLRVAWFFNIPPEGYDKSTLRSRQAAQEIVRHQDAVSSLAVVSHSGFLLVTVNQMMRQGLLVGRRLPHIGFGEPTTYRWH</sequence>
<reference evidence="1 2" key="1">
    <citation type="journal article" date="2014" name="BMC Genomics">
        <title>Comparison of environmental and isolate Sulfobacillus genomes reveals diverse carbon, sulfur, nitrogen, and hydrogen metabolisms.</title>
        <authorList>
            <person name="Justice N.B."/>
            <person name="Norman A."/>
            <person name="Brown C.T."/>
            <person name="Singh A."/>
            <person name="Thomas B.C."/>
            <person name="Banfield J.F."/>
        </authorList>
    </citation>
    <scope>NUCLEOTIDE SEQUENCE [LARGE SCALE GENOMIC DNA]</scope>
    <source>
        <strain evidence="1">AMDSBA3</strain>
    </source>
</reference>
<proteinExistence type="predicted"/>
<name>A0A2T2WIM5_9FIRM</name>
<dbReference type="CDD" id="cd07067">
    <property type="entry name" value="HP_PGM_like"/>
    <property type="match status" value="1"/>
</dbReference>
<comment type="caution">
    <text evidence="1">The sequence shown here is derived from an EMBL/GenBank/DDBJ whole genome shotgun (WGS) entry which is preliminary data.</text>
</comment>
<evidence type="ECO:0000313" key="2">
    <source>
        <dbReference type="Proteomes" id="UP000241848"/>
    </source>
</evidence>
<dbReference type="SUPFAM" id="SSF53254">
    <property type="entry name" value="Phosphoglycerate mutase-like"/>
    <property type="match status" value="1"/>
</dbReference>
<dbReference type="Proteomes" id="UP000241848">
    <property type="component" value="Unassembled WGS sequence"/>
</dbReference>
<dbReference type="Gene3D" id="3.40.50.1240">
    <property type="entry name" value="Phosphoglycerate mutase-like"/>
    <property type="match status" value="1"/>
</dbReference>
<dbReference type="InterPro" id="IPR029033">
    <property type="entry name" value="His_PPase_superfam"/>
</dbReference>